<comment type="caution">
    <text evidence="1">The sequence shown here is derived from an EMBL/GenBank/DDBJ whole genome shotgun (WGS) entry which is preliminary data.</text>
</comment>
<gene>
    <name evidence="1" type="ORF">L2E82_20339</name>
</gene>
<reference evidence="1 2" key="2">
    <citation type="journal article" date="2022" name="Mol. Ecol. Resour.">
        <title>The genomes of chicory, endive, great burdock and yacon provide insights into Asteraceae paleo-polyploidization history and plant inulin production.</title>
        <authorList>
            <person name="Fan W."/>
            <person name="Wang S."/>
            <person name="Wang H."/>
            <person name="Wang A."/>
            <person name="Jiang F."/>
            <person name="Liu H."/>
            <person name="Zhao H."/>
            <person name="Xu D."/>
            <person name="Zhang Y."/>
        </authorList>
    </citation>
    <scope>NUCLEOTIDE SEQUENCE [LARGE SCALE GENOMIC DNA]</scope>
    <source>
        <strain evidence="2">cv. Punajuju</strain>
        <tissue evidence="1">Leaves</tissue>
    </source>
</reference>
<dbReference type="EMBL" id="CM042012">
    <property type="protein sequence ID" value="KAI3749723.1"/>
    <property type="molecule type" value="Genomic_DNA"/>
</dbReference>
<sequence length="125" mass="14645">MIVEKQMKQGVTNLLMEQELDYMKKRLKETEEEAAAFREMQAKVEKEMSANATQGFYIITDVLYFICNSVMLGPCLTEKLKTILNESQQQNSCSINYRSIAKFMYQYAGPIWLLPWILHYRLSTL</sequence>
<evidence type="ECO:0000313" key="2">
    <source>
        <dbReference type="Proteomes" id="UP001055811"/>
    </source>
</evidence>
<accession>A0ACB9DSQ1</accession>
<reference evidence="2" key="1">
    <citation type="journal article" date="2022" name="Mol. Ecol. Resour.">
        <title>The genomes of chicory, endive, great burdock and yacon provide insights into Asteraceae palaeo-polyploidization history and plant inulin production.</title>
        <authorList>
            <person name="Fan W."/>
            <person name="Wang S."/>
            <person name="Wang H."/>
            <person name="Wang A."/>
            <person name="Jiang F."/>
            <person name="Liu H."/>
            <person name="Zhao H."/>
            <person name="Xu D."/>
            <person name="Zhang Y."/>
        </authorList>
    </citation>
    <scope>NUCLEOTIDE SEQUENCE [LARGE SCALE GENOMIC DNA]</scope>
    <source>
        <strain evidence="2">cv. Punajuju</strain>
    </source>
</reference>
<name>A0ACB9DSQ1_CICIN</name>
<protein>
    <submittedName>
        <fullName evidence="1">Uncharacterized protein</fullName>
    </submittedName>
</protein>
<evidence type="ECO:0000313" key="1">
    <source>
        <dbReference type="EMBL" id="KAI3749723.1"/>
    </source>
</evidence>
<dbReference type="Proteomes" id="UP001055811">
    <property type="component" value="Linkage Group LG04"/>
</dbReference>
<keyword evidence="2" id="KW-1185">Reference proteome</keyword>
<proteinExistence type="predicted"/>
<organism evidence="1 2">
    <name type="scientific">Cichorium intybus</name>
    <name type="common">Chicory</name>
    <dbReference type="NCBI Taxonomy" id="13427"/>
    <lineage>
        <taxon>Eukaryota</taxon>
        <taxon>Viridiplantae</taxon>
        <taxon>Streptophyta</taxon>
        <taxon>Embryophyta</taxon>
        <taxon>Tracheophyta</taxon>
        <taxon>Spermatophyta</taxon>
        <taxon>Magnoliopsida</taxon>
        <taxon>eudicotyledons</taxon>
        <taxon>Gunneridae</taxon>
        <taxon>Pentapetalae</taxon>
        <taxon>asterids</taxon>
        <taxon>campanulids</taxon>
        <taxon>Asterales</taxon>
        <taxon>Asteraceae</taxon>
        <taxon>Cichorioideae</taxon>
        <taxon>Cichorieae</taxon>
        <taxon>Cichoriinae</taxon>
        <taxon>Cichorium</taxon>
    </lineage>
</organism>